<evidence type="ECO:0000256" key="6">
    <source>
        <dbReference type="ARBA" id="ARBA00023136"/>
    </source>
</evidence>
<comment type="subcellular location">
    <subcellularLocation>
        <location evidence="2">Endoplasmic reticulum</location>
    </subcellularLocation>
    <subcellularLocation>
        <location evidence="3">Membrane</location>
    </subcellularLocation>
    <subcellularLocation>
        <location evidence="1">Mitochondrion</location>
    </subcellularLocation>
</comment>
<evidence type="ECO:0000256" key="3">
    <source>
        <dbReference type="ARBA" id="ARBA00004370"/>
    </source>
</evidence>
<accession>A0A8A3P488</accession>
<evidence type="ECO:0000313" key="8">
    <source>
        <dbReference type="EMBL" id="QSZ32042.1"/>
    </source>
</evidence>
<organism evidence="8 9">
    <name type="scientific">Monilinia vaccinii-corymbosi</name>
    <dbReference type="NCBI Taxonomy" id="61207"/>
    <lineage>
        <taxon>Eukaryota</taxon>
        <taxon>Fungi</taxon>
        <taxon>Dikarya</taxon>
        <taxon>Ascomycota</taxon>
        <taxon>Pezizomycotina</taxon>
        <taxon>Leotiomycetes</taxon>
        <taxon>Helotiales</taxon>
        <taxon>Sclerotiniaceae</taxon>
        <taxon>Monilinia</taxon>
    </lineage>
</organism>
<evidence type="ECO:0000256" key="1">
    <source>
        <dbReference type="ARBA" id="ARBA00004173"/>
    </source>
</evidence>
<dbReference type="OrthoDB" id="5086500at2759"/>
<gene>
    <name evidence="8" type="ORF">DSL72_001611</name>
</gene>
<keyword evidence="5" id="KW-0496">Mitochondrion</keyword>
<dbReference type="PANTHER" id="PTHR48182">
    <property type="entry name" value="PROTEIN SERAC1"/>
    <property type="match status" value="1"/>
</dbReference>
<evidence type="ECO:0000256" key="2">
    <source>
        <dbReference type="ARBA" id="ARBA00004240"/>
    </source>
</evidence>
<evidence type="ECO:0008006" key="10">
    <source>
        <dbReference type="Google" id="ProtNLM"/>
    </source>
</evidence>
<evidence type="ECO:0000256" key="4">
    <source>
        <dbReference type="ARBA" id="ARBA00022824"/>
    </source>
</evidence>
<dbReference type="GO" id="GO:0005739">
    <property type="term" value="C:mitochondrion"/>
    <property type="evidence" value="ECO:0007669"/>
    <property type="project" value="UniProtKB-SubCell"/>
</dbReference>
<proteinExistence type="predicted"/>
<dbReference type="GO" id="GO:0005783">
    <property type="term" value="C:endoplasmic reticulum"/>
    <property type="evidence" value="ECO:0007669"/>
    <property type="project" value="UniProtKB-SubCell"/>
</dbReference>
<evidence type="ECO:0000256" key="5">
    <source>
        <dbReference type="ARBA" id="ARBA00023128"/>
    </source>
</evidence>
<dbReference type="AlphaFoldDB" id="A0A8A3P488"/>
<evidence type="ECO:0000313" key="9">
    <source>
        <dbReference type="Proteomes" id="UP000672032"/>
    </source>
</evidence>
<keyword evidence="4" id="KW-0256">Endoplasmic reticulum</keyword>
<dbReference type="GO" id="GO:0016020">
    <property type="term" value="C:membrane"/>
    <property type="evidence" value="ECO:0007669"/>
    <property type="project" value="UniProtKB-SubCell"/>
</dbReference>
<evidence type="ECO:0000256" key="7">
    <source>
        <dbReference type="SAM" id="MobiDB-lite"/>
    </source>
</evidence>
<dbReference type="PANTHER" id="PTHR48182:SF2">
    <property type="entry name" value="PROTEIN SERAC1"/>
    <property type="match status" value="1"/>
</dbReference>
<reference evidence="8" key="1">
    <citation type="submission" date="2020-10" db="EMBL/GenBank/DDBJ databases">
        <title>Genome Sequence of Monilinia vaccinii-corymbosi Sheds Light on Mummy Berry Disease Infection of Blueberry and Mating Type.</title>
        <authorList>
            <person name="Yow A.G."/>
            <person name="Zhang Y."/>
            <person name="Bansal K."/>
            <person name="Eacker S.M."/>
            <person name="Sullivan S."/>
            <person name="Liachko I."/>
            <person name="Cubeta M.A."/>
            <person name="Rollins J.A."/>
            <person name="Ashrafi H."/>
        </authorList>
    </citation>
    <scope>NUCLEOTIDE SEQUENCE</scope>
    <source>
        <strain evidence="8">RL-1</strain>
    </source>
</reference>
<dbReference type="Proteomes" id="UP000672032">
    <property type="component" value="Chromosome 2"/>
</dbReference>
<keyword evidence="9" id="KW-1185">Reference proteome</keyword>
<feature type="region of interest" description="Disordered" evidence="7">
    <location>
        <begin position="443"/>
        <end position="468"/>
    </location>
</feature>
<keyword evidence="6" id="KW-0472">Membrane</keyword>
<name>A0A8A3P488_9HELO</name>
<dbReference type="InterPro" id="IPR029058">
    <property type="entry name" value="AB_hydrolase_fold"/>
</dbReference>
<dbReference type="SUPFAM" id="SSF53474">
    <property type="entry name" value="alpha/beta-Hydrolases"/>
    <property type="match status" value="1"/>
</dbReference>
<dbReference type="EMBL" id="CP063406">
    <property type="protein sequence ID" value="QSZ32042.1"/>
    <property type="molecule type" value="Genomic_DNA"/>
</dbReference>
<sequence length="468" mass="51917">SGAQNYEVQLPTKEDPKPEELEKLHNLCRIKVHSLAAGEFGPTKSIKGKEVARPPEPVPGKKAPSPSTKDRPDTIRIKNIPIGYTTEVVETAIQKEFCSKPRIHSLALHTKERLCATVTFPDEEYGFPTEQLPKVIQARRSHPSAPNIHIVAVVGLGTHAFGTFRSTSRGSHEMWLRDFLPEDIPNTRILLYGYPSTVPGGQSMEKVEDIATTFLNRLTLLRKNTLVDVPPLSIDISRTNTDTASQTGKRPIIFIGQSLGGLIVQESLLRAADSGNSDEREVYDSWHGLVGFGIPIAGLNNPSLIEAVKSQPNKVLIGQLCRDEKSGTPSNYLIELKHRFEGCCKRKERSSYAPEVLYFWERHYSQPRTRNGIVGEKILMVEDSATPGARTLPLNSDHSGMVKYNSRADLLYEDVSNNIKGMVESVVERKDVALSIPVNEAQQGSGERIINKPSAPRRRGTFLSEDEL</sequence>
<feature type="region of interest" description="Disordered" evidence="7">
    <location>
        <begin position="39"/>
        <end position="74"/>
    </location>
</feature>
<dbReference type="InterPro" id="IPR052374">
    <property type="entry name" value="SERAC1"/>
</dbReference>
<protein>
    <recommendedName>
        <fullName evidence="10">DUF676 domain-containing protein</fullName>
    </recommendedName>
</protein>
<feature type="non-terminal residue" evidence="8">
    <location>
        <position position="1"/>
    </location>
</feature>